<proteinExistence type="predicted"/>
<keyword evidence="3" id="KW-1185">Reference proteome</keyword>
<dbReference type="EMBL" id="JANPWB010000007">
    <property type="protein sequence ID" value="KAJ1170862.1"/>
    <property type="molecule type" value="Genomic_DNA"/>
</dbReference>
<evidence type="ECO:0000256" key="1">
    <source>
        <dbReference type="SAM" id="MobiDB-lite"/>
    </source>
</evidence>
<gene>
    <name evidence="2" type="ORF">NDU88_002733</name>
</gene>
<sequence length="174" mass="19179">MKESLPIPSYSPPSPRREIWPVRASQDVDHQERGITELLRPGGSESIFRWATRPVPNHGNDNPDPLDIQDLPTGAGHPVPASESKGRFTTDHQTRGRDLDRLTNTYDNRGQVHPGSGDAYTDVGQRQISIPFEAHGSPHLSKRQHQTLGGVRCCCRRAAPDTPNGPGGREDEPE</sequence>
<dbReference type="AlphaFoldDB" id="A0AAV7T393"/>
<evidence type="ECO:0000313" key="2">
    <source>
        <dbReference type="EMBL" id="KAJ1170862.1"/>
    </source>
</evidence>
<organism evidence="2 3">
    <name type="scientific">Pleurodeles waltl</name>
    <name type="common">Iberian ribbed newt</name>
    <dbReference type="NCBI Taxonomy" id="8319"/>
    <lineage>
        <taxon>Eukaryota</taxon>
        <taxon>Metazoa</taxon>
        <taxon>Chordata</taxon>
        <taxon>Craniata</taxon>
        <taxon>Vertebrata</taxon>
        <taxon>Euteleostomi</taxon>
        <taxon>Amphibia</taxon>
        <taxon>Batrachia</taxon>
        <taxon>Caudata</taxon>
        <taxon>Salamandroidea</taxon>
        <taxon>Salamandridae</taxon>
        <taxon>Pleurodelinae</taxon>
        <taxon>Pleurodeles</taxon>
    </lineage>
</organism>
<reference evidence="2" key="1">
    <citation type="journal article" date="2022" name="bioRxiv">
        <title>Sequencing and chromosome-scale assembly of the giantPleurodeles waltlgenome.</title>
        <authorList>
            <person name="Brown T."/>
            <person name="Elewa A."/>
            <person name="Iarovenko S."/>
            <person name="Subramanian E."/>
            <person name="Araus A.J."/>
            <person name="Petzold A."/>
            <person name="Susuki M."/>
            <person name="Suzuki K.-i.T."/>
            <person name="Hayashi T."/>
            <person name="Toyoda A."/>
            <person name="Oliveira C."/>
            <person name="Osipova E."/>
            <person name="Leigh N.D."/>
            <person name="Simon A."/>
            <person name="Yun M.H."/>
        </authorList>
    </citation>
    <scope>NUCLEOTIDE SEQUENCE</scope>
    <source>
        <strain evidence="2">20211129_DDA</strain>
        <tissue evidence="2">Liver</tissue>
    </source>
</reference>
<feature type="region of interest" description="Disordered" evidence="1">
    <location>
        <begin position="50"/>
        <end position="119"/>
    </location>
</feature>
<comment type="caution">
    <text evidence="2">The sequence shown here is derived from an EMBL/GenBank/DDBJ whole genome shotgun (WGS) entry which is preliminary data.</text>
</comment>
<accession>A0AAV7T393</accession>
<protein>
    <submittedName>
        <fullName evidence="2">Uncharacterized protein</fullName>
    </submittedName>
</protein>
<feature type="compositionally biased region" description="Basic and acidic residues" evidence="1">
    <location>
        <begin position="84"/>
        <end position="101"/>
    </location>
</feature>
<dbReference type="Proteomes" id="UP001066276">
    <property type="component" value="Chromosome 4_1"/>
</dbReference>
<evidence type="ECO:0000313" key="3">
    <source>
        <dbReference type="Proteomes" id="UP001066276"/>
    </source>
</evidence>
<name>A0AAV7T393_PLEWA</name>